<accession>A0AAN5IB85</accession>
<gene>
    <name evidence="1" type="ORF">PMAYCL1PPCAC_29878</name>
</gene>
<dbReference type="Proteomes" id="UP001328107">
    <property type="component" value="Unassembled WGS sequence"/>
</dbReference>
<dbReference type="EMBL" id="BTRK01000006">
    <property type="protein sequence ID" value="GMR59683.1"/>
    <property type="molecule type" value="Genomic_DNA"/>
</dbReference>
<name>A0AAN5IB85_9BILA</name>
<evidence type="ECO:0000313" key="2">
    <source>
        <dbReference type="Proteomes" id="UP001328107"/>
    </source>
</evidence>
<evidence type="ECO:0000313" key="1">
    <source>
        <dbReference type="EMBL" id="GMR59683.1"/>
    </source>
</evidence>
<reference evidence="2" key="1">
    <citation type="submission" date="2022-10" db="EMBL/GenBank/DDBJ databases">
        <title>Genome assembly of Pristionchus species.</title>
        <authorList>
            <person name="Yoshida K."/>
            <person name="Sommer R.J."/>
        </authorList>
    </citation>
    <scope>NUCLEOTIDE SEQUENCE [LARGE SCALE GENOMIC DNA]</scope>
    <source>
        <strain evidence="2">RS5460</strain>
    </source>
</reference>
<sequence>PLPSLPPQHPSPLPTIVQSDPLLISSRPKRLEMYKKEDGNLFKEFPQLEKNTNIMLADSASSMGKTLEEITSENDALWENLTKIKDHIRPGDLIDCKAKVAAQEDPDALSLLCLIAYLNGSRKNGSLTRVNRVYYKLNVSSPSDAITHLREMWMVNPLVLSSPFSSSLFLSFDSCLIPVEGGLRTAILSIVSSTHLFNLSIHSSVGDIIRFFYHAAGLSLPRVPVAVVKALKLIQA</sequence>
<feature type="non-terminal residue" evidence="1">
    <location>
        <position position="1"/>
    </location>
</feature>
<dbReference type="AlphaFoldDB" id="A0AAN5IB85"/>
<organism evidence="1 2">
    <name type="scientific">Pristionchus mayeri</name>
    <dbReference type="NCBI Taxonomy" id="1317129"/>
    <lineage>
        <taxon>Eukaryota</taxon>
        <taxon>Metazoa</taxon>
        <taxon>Ecdysozoa</taxon>
        <taxon>Nematoda</taxon>
        <taxon>Chromadorea</taxon>
        <taxon>Rhabditida</taxon>
        <taxon>Rhabditina</taxon>
        <taxon>Diplogasteromorpha</taxon>
        <taxon>Diplogasteroidea</taxon>
        <taxon>Neodiplogasteridae</taxon>
        <taxon>Pristionchus</taxon>
    </lineage>
</organism>
<comment type="caution">
    <text evidence="1">The sequence shown here is derived from an EMBL/GenBank/DDBJ whole genome shotgun (WGS) entry which is preliminary data.</text>
</comment>
<protein>
    <submittedName>
        <fullName evidence="1">Uncharacterized protein</fullName>
    </submittedName>
</protein>
<keyword evidence="2" id="KW-1185">Reference proteome</keyword>
<proteinExistence type="predicted"/>